<comment type="caution">
    <text evidence="1">The sequence shown here is derived from an EMBL/GenBank/DDBJ whole genome shotgun (WGS) entry which is preliminary data.</text>
</comment>
<organism evidence="1 2">
    <name type="scientific">Araneus ventricosus</name>
    <name type="common">Orbweaver spider</name>
    <name type="synonym">Epeira ventricosa</name>
    <dbReference type="NCBI Taxonomy" id="182803"/>
    <lineage>
        <taxon>Eukaryota</taxon>
        <taxon>Metazoa</taxon>
        <taxon>Ecdysozoa</taxon>
        <taxon>Arthropoda</taxon>
        <taxon>Chelicerata</taxon>
        <taxon>Arachnida</taxon>
        <taxon>Araneae</taxon>
        <taxon>Araneomorphae</taxon>
        <taxon>Entelegynae</taxon>
        <taxon>Araneoidea</taxon>
        <taxon>Araneidae</taxon>
        <taxon>Araneus</taxon>
    </lineage>
</organism>
<dbReference type="AlphaFoldDB" id="A0A4Y2GPE1"/>
<proteinExistence type="predicted"/>
<gene>
    <name evidence="1" type="ORF">AVEN_18744_1</name>
</gene>
<accession>A0A4Y2GPE1</accession>
<keyword evidence="2" id="KW-1185">Reference proteome</keyword>
<name>A0A4Y2GPE1_ARAVE</name>
<sequence>MSGGMARTKTIALFDPTRVKHQLGCSRSTSALDAIFNSPAKQITWPDTSLGAELFCLARFLALKASESGQMDFRKPARGPVRERCLKFRSIFKTL</sequence>
<dbReference type="Proteomes" id="UP000499080">
    <property type="component" value="Unassembled WGS sequence"/>
</dbReference>
<evidence type="ECO:0000313" key="2">
    <source>
        <dbReference type="Proteomes" id="UP000499080"/>
    </source>
</evidence>
<protein>
    <submittedName>
        <fullName evidence="1">Uncharacterized protein</fullName>
    </submittedName>
</protein>
<dbReference type="EMBL" id="BGPR01001439">
    <property type="protein sequence ID" value="GBM53984.1"/>
    <property type="molecule type" value="Genomic_DNA"/>
</dbReference>
<evidence type="ECO:0000313" key="1">
    <source>
        <dbReference type="EMBL" id="GBM53984.1"/>
    </source>
</evidence>
<reference evidence="1 2" key="1">
    <citation type="journal article" date="2019" name="Sci. Rep.">
        <title>Orb-weaving spider Araneus ventricosus genome elucidates the spidroin gene catalogue.</title>
        <authorList>
            <person name="Kono N."/>
            <person name="Nakamura H."/>
            <person name="Ohtoshi R."/>
            <person name="Moran D.A.P."/>
            <person name="Shinohara A."/>
            <person name="Yoshida Y."/>
            <person name="Fujiwara M."/>
            <person name="Mori M."/>
            <person name="Tomita M."/>
            <person name="Arakawa K."/>
        </authorList>
    </citation>
    <scope>NUCLEOTIDE SEQUENCE [LARGE SCALE GENOMIC DNA]</scope>
</reference>